<dbReference type="GO" id="GO:0005829">
    <property type="term" value="C:cytosol"/>
    <property type="evidence" value="ECO:0007669"/>
    <property type="project" value="TreeGrafter"/>
</dbReference>
<dbReference type="Pfam" id="PF02092">
    <property type="entry name" value="tRNA_synt_2f"/>
    <property type="match status" value="1"/>
</dbReference>
<gene>
    <name evidence="11" type="primary">glyS</name>
    <name evidence="13" type="ORF">ATO11_02600</name>
</gene>
<dbReference type="PANTHER" id="PTHR30075">
    <property type="entry name" value="GLYCYL-TRNA SYNTHETASE"/>
    <property type="match status" value="1"/>
</dbReference>
<evidence type="ECO:0000313" key="14">
    <source>
        <dbReference type="Proteomes" id="UP000036938"/>
    </source>
</evidence>
<evidence type="ECO:0000256" key="11">
    <source>
        <dbReference type="HAMAP-Rule" id="MF_00255"/>
    </source>
</evidence>
<dbReference type="STRING" id="1317121.ATO11_02600"/>
<proteinExistence type="inferred from homology"/>
<dbReference type="PROSITE" id="PS50861">
    <property type="entry name" value="AA_TRNA_LIGASE_II_GLYAB"/>
    <property type="match status" value="1"/>
</dbReference>
<dbReference type="SUPFAM" id="SSF109604">
    <property type="entry name" value="HD-domain/PDEase-like"/>
    <property type="match status" value="1"/>
</dbReference>
<dbReference type="InterPro" id="IPR008909">
    <property type="entry name" value="DALR_anticod-bd"/>
</dbReference>
<dbReference type="EC" id="6.1.1.14" evidence="11"/>
<dbReference type="AlphaFoldDB" id="A0A0L1JVU9"/>
<dbReference type="PANTHER" id="PTHR30075:SF2">
    <property type="entry name" value="GLYCINE--TRNA LIGASE, CHLOROPLASTIC_MITOCHONDRIAL 2"/>
    <property type="match status" value="1"/>
</dbReference>
<evidence type="ECO:0000256" key="5">
    <source>
        <dbReference type="ARBA" id="ARBA00022598"/>
    </source>
</evidence>
<keyword evidence="5 11" id="KW-0436">Ligase</keyword>
<evidence type="ECO:0000259" key="12">
    <source>
        <dbReference type="Pfam" id="PF05746"/>
    </source>
</evidence>
<keyword evidence="9 11" id="KW-0030">Aminoacyl-tRNA synthetase</keyword>
<dbReference type="GO" id="GO:0006426">
    <property type="term" value="P:glycyl-tRNA aminoacylation"/>
    <property type="evidence" value="ECO:0007669"/>
    <property type="project" value="UniProtKB-UniRule"/>
</dbReference>
<protein>
    <recommendedName>
        <fullName evidence="11">Glycine--tRNA ligase beta subunit</fullName>
        <ecNumber evidence="11">6.1.1.14</ecNumber>
    </recommendedName>
    <alternativeName>
        <fullName evidence="11">Glycyl-tRNA synthetase beta subunit</fullName>
        <shortName evidence="11">GlyRS</shortName>
    </alternativeName>
</protein>
<comment type="catalytic activity">
    <reaction evidence="10 11">
        <text>tRNA(Gly) + glycine + ATP = glycyl-tRNA(Gly) + AMP + diphosphate</text>
        <dbReference type="Rhea" id="RHEA:16013"/>
        <dbReference type="Rhea" id="RHEA-COMP:9664"/>
        <dbReference type="Rhea" id="RHEA-COMP:9683"/>
        <dbReference type="ChEBI" id="CHEBI:30616"/>
        <dbReference type="ChEBI" id="CHEBI:33019"/>
        <dbReference type="ChEBI" id="CHEBI:57305"/>
        <dbReference type="ChEBI" id="CHEBI:78442"/>
        <dbReference type="ChEBI" id="CHEBI:78522"/>
        <dbReference type="ChEBI" id="CHEBI:456215"/>
        <dbReference type="EC" id="6.1.1.14"/>
    </reaction>
</comment>
<evidence type="ECO:0000256" key="10">
    <source>
        <dbReference type="ARBA" id="ARBA00047937"/>
    </source>
</evidence>
<evidence type="ECO:0000256" key="7">
    <source>
        <dbReference type="ARBA" id="ARBA00022840"/>
    </source>
</evidence>
<evidence type="ECO:0000256" key="3">
    <source>
        <dbReference type="ARBA" id="ARBA00011209"/>
    </source>
</evidence>
<dbReference type="GO" id="GO:0006420">
    <property type="term" value="P:arginyl-tRNA aminoacylation"/>
    <property type="evidence" value="ECO:0007669"/>
    <property type="project" value="InterPro"/>
</dbReference>
<dbReference type="GO" id="GO:0004820">
    <property type="term" value="F:glycine-tRNA ligase activity"/>
    <property type="evidence" value="ECO:0007669"/>
    <property type="project" value="UniProtKB-UniRule"/>
</dbReference>
<comment type="similarity">
    <text evidence="2 11">Belongs to the class-II aminoacyl-tRNA synthetase family.</text>
</comment>
<dbReference type="HAMAP" id="MF_00255">
    <property type="entry name" value="Gly_tRNA_synth_beta"/>
    <property type="match status" value="1"/>
</dbReference>
<dbReference type="PRINTS" id="PR01045">
    <property type="entry name" value="TRNASYNTHGB"/>
</dbReference>
<evidence type="ECO:0000256" key="2">
    <source>
        <dbReference type="ARBA" id="ARBA00008226"/>
    </source>
</evidence>
<comment type="caution">
    <text evidence="13">The sequence shown here is derived from an EMBL/GenBank/DDBJ whole genome shotgun (WGS) entry which is preliminary data.</text>
</comment>
<evidence type="ECO:0000313" key="13">
    <source>
        <dbReference type="EMBL" id="KNG95503.1"/>
    </source>
</evidence>
<comment type="subcellular location">
    <subcellularLocation>
        <location evidence="1 11">Cytoplasm</location>
    </subcellularLocation>
</comment>
<evidence type="ECO:0000256" key="6">
    <source>
        <dbReference type="ARBA" id="ARBA00022741"/>
    </source>
</evidence>
<dbReference type="OrthoDB" id="9775440at2"/>
<keyword evidence="7 11" id="KW-0067">ATP-binding</keyword>
<evidence type="ECO:0000256" key="4">
    <source>
        <dbReference type="ARBA" id="ARBA00022490"/>
    </source>
</evidence>
<evidence type="ECO:0000256" key="8">
    <source>
        <dbReference type="ARBA" id="ARBA00022917"/>
    </source>
</evidence>
<dbReference type="NCBIfam" id="TIGR00211">
    <property type="entry name" value="glyS"/>
    <property type="match status" value="1"/>
</dbReference>
<dbReference type="Pfam" id="PF05746">
    <property type="entry name" value="DALR_1"/>
    <property type="match status" value="1"/>
</dbReference>
<dbReference type="InterPro" id="IPR015944">
    <property type="entry name" value="Gly-tRNA-synth_bsu"/>
</dbReference>
<reference evidence="13 14" key="1">
    <citation type="journal article" date="2015" name="Int. J. Syst. Evol. Microbiol.">
        <title>Aestuariivita atlantica sp. nov., isolated from deep sea sediment of the Atlantic Ocean.</title>
        <authorList>
            <person name="Li G."/>
            <person name="Lai Q."/>
            <person name="Du Y."/>
            <person name="Liu X."/>
            <person name="Sun F."/>
            <person name="Shao Z."/>
        </authorList>
    </citation>
    <scope>NUCLEOTIDE SEQUENCE [LARGE SCALE GENOMIC DNA]</scope>
    <source>
        <strain evidence="13 14">22II-S11-z3</strain>
    </source>
</reference>
<dbReference type="Proteomes" id="UP000036938">
    <property type="component" value="Unassembled WGS sequence"/>
</dbReference>
<keyword evidence="14" id="KW-1185">Reference proteome</keyword>
<evidence type="ECO:0000256" key="1">
    <source>
        <dbReference type="ARBA" id="ARBA00004496"/>
    </source>
</evidence>
<name>A0A0L1JVU9_9RHOB</name>
<keyword evidence="4 11" id="KW-0963">Cytoplasm</keyword>
<dbReference type="EMBL" id="AQQZ01000001">
    <property type="protein sequence ID" value="KNG95503.1"/>
    <property type="molecule type" value="Genomic_DNA"/>
</dbReference>
<dbReference type="InterPro" id="IPR006194">
    <property type="entry name" value="Gly-tRNA-synth_heterodimer"/>
</dbReference>
<dbReference type="GO" id="GO:0004814">
    <property type="term" value="F:arginine-tRNA ligase activity"/>
    <property type="evidence" value="ECO:0007669"/>
    <property type="project" value="InterPro"/>
</dbReference>
<comment type="subunit">
    <text evidence="3 11">Tetramer of two alpha and two beta subunits.</text>
</comment>
<keyword evidence="6 11" id="KW-0547">Nucleotide-binding</keyword>
<accession>A0A0L1JVU9</accession>
<keyword evidence="8 11" id="KW-0648">Protein biosynthesis</keyword>
<feature type="domain" description="DALR anticodon binding" evidence="12">
    <location>
        <begin position="573"/>
        <end position="672"/>
    </location>
</feature>
<dbReference type="RefSeq" id="WP_050529238.1">
    <property type="nucleotide sequence ID" value="NZ_AQQZ01000001.1"/>
</dbReference>
<organism evidence="13 14">
    <name type="scientific">Pseudaestuariivita atlantica</name>
    <dbReference type="NCBI Taxonomy" id="1317121"/>
    <lineage>
        <taxon>Bacteria</taxon>
        <taxon>Pseudomonadati</taxon>
        <taxon>Pseudomonadota</taxon>
        <taxon>Alphaproteobacteria</taxon>
        <taxon>Rhodobacterales</taxon>
        <taxon>Paracoccaceae</taxon>
        <taxon>Pseudaestuariivita</taxon>
    </lineage>
</organism>
<dbReference type="PATRIC" id="fig|1317121.7.peg.526"/>
<dbReference type="GO" id="GO:0005524">
    <property type="term" value="F:ATP binding"/>
    <property type="evidence" value="ECO:0007669"/>
    <property type="project" value="UniProtKB-UniRule"/>
</dbReference>
<sequence>MPDLLIELFSEEIPARMQARAAEDLKKLVTNGMVEAGLTYGSAAAFATPRRLCLTVDGVSAASPTLREERRGPRVDAPEKAIEGFLRGAGVARDDLEEREEKKGTFFFATVVKEGRPAGDIIAEVLEATVRGFPWPKAMRWGAGSLRWVRPLHRILCILTDEAGATVVPLDVDGITSGDVTEGHRFMAPEPFSVVSFEDYEAKLKRAYVVLNPEERAETIKSDAANQAFAQGLDVVEDPGLLREVAGLVEWPVVLMGEIGAEFLELPPEVLQTSMKEHQKFFSVRDKTGRIVRFVTVANRETADQGATILAGNQKVLSARLADAKFFWENDLRVAKTDMSVWLQALENVTFHRKIGSQKERIDRIAALARELAPVVGADPDEAARAAEVAKADLSSEMVYEFPELQGVMGVYYARAAGESEAVAEACAAHYQPLGPSDDVPTGAVSQAVALADKLDLLTGMWAIGEKPTGSGDPFALRRAALGVIRIVLETGATLPLTEVIGKAKNDADAADLVSFFHDRLKVYLRDKGIRHDVIDACIAMPGADDLALLVKRAEALSDVLKTDDGENLVQGFKRANNILTQAEEKDGVEYSFGADARFAEDATEQALFAAMDAQRPRIEAAMADQDFATAMAEMAALRAPIDAFFEAVQVNAEADVVRRNRLNLLGDIRKLCSGVADLTRIEG</sequence>
<evidence type="ECO:0000256" key="9">
    <source>
        <dbReference type="ARBA" id="ARBA00023146"/>
    </source>
</evidence>